<dbReference type="InterPro" id="IPR002734">
    <property type="entry name" value="RibDG_C"/>
</dbReference>
<accession>A0A1F6NWM6</accession>
<gene>
    <name evidence="2" type="ORF">A3J93_04790</name>
</gene>
<organism evidence="2 3">
    <name type="scientific">Candidatus Magasanikbacteria bacterium RIFOXYC2_FULL_42_28</name>
    <dbReference type="NCBI Taxonomy" id="1798704"/>
    <lineage>
        <taxon>Bacteria</taxon>
        <taxon>Candidatus Magasanikiibacteriota</taxon>
    </lineage>
</organism>
<evidence type="ECO:0000313" key="2">
    <source>
        <dbReference type="EMBL" id="OGH88342.1"/>
    </source>
</evidence>
<proteinExistence type="predicted"/>
<dbReference type="PANTHER" id="PTHR38011:SF11">
    <property type="entry name" value="2,5-DIAMINO-6-RIBOSYLAMINO-4(3H)-PYRIMIDINONE 5'-PHOSPHATE REDUCTASE"/>
    <property type="match status" value="1"/>
</dbReference>
<dbReference type="GO" id="GO:0008703">
    <property type="term" value="F:5-amino-6-(5-phosphoribosylamino)uracil reductase activity"/>
    <property type="evidence" value="ECO:0007669"/>
    <property type="project" value="InterPro"/>
</dbReference>
<protein>
    <recommendedName>
        <fullName evidence="1">Bacterial bifunctional deaminase-reductase C-terminal domain-containing protein</fullName>
    </recommendedName>
</protein>
<dbReference type="GO" id="GO:0009231">
    <property type="term" value="P:riboflavin biosynthetic process"/>
    <property type="evidence" value="ECO:0007669"/>
    <property type="project" value="InterPro"/>
</dbReference>
<dbReference type="EMBL" id="MFQZ01000003">
    <property type="protein sequence ID" value="OGH88342.1"/>
    <property type="molecule type" value="Genomic_DNA"/>
</dbReference>
<dbReference type="InterPro" id="IPR050765">
    <property type="entry name" value="Riboflavin_Biosynth_HTPR"/>
</dbReference>
<dbReference type="PANTHER" id="PTHR38011">
    <property type="entry name" value="DIHYDROFOLATE REDUCTASE FAMILY PROTEIN (AFU_ORTHOLOGUE AFUA_8G06820)"/>
    <property type="match status" value="1"/>
</dbReference>
<dbReference type="Gene3D" id="3.40.430.10">
    <property type="entry name" value="Dihydrofolate Reductase, subunit A"/>
    <property type="match status" value="1"/>
</dbReference>
<reference evidence="2 3" key="1">
    <citation type="journal article" date="2016" name="Nat. Commun.">
        <title>Thousands of microbial genomes shed light on interconnected biogeochemical processes in an aquifer system.</title>
        <authorList>
            <person name="Anantharaman K."/>
            <person name="Brown C.T."/>
            <person name="Hug L.A."/>
            <person name="Sharon I."/>
            <person name="Castelle C.J."/>
            <person name="Probst A.J."/>
            <person name="Thomas B.C."/>
            <person name="Singh A."/>
            <person name="Wilkins M.J."/>
            <person name="Karaoz U."/>
            <person name="Brodie E.L."/>
            <person name="Williams K.H."/>
            <person name="Hubbard S.S."/>
            <person name="Banfield J.F."/>
        </authorList>
    </citation>
    <scope>NUCLEOTIDE SEQUENCE [LARGE SCALE GENOMIC DNA]</scope>
</reference>
<comment type="caution">
    <text evidence="2">The sequence shown here is derived from an EMBL/GenBank/DDBJ whole genome shotgun (WGS) entry which is preliminary data.</text>
</comment>
<feature type="domain" description="Bacterial bifunctional deaminase-reductase C-terminal" evidence="1">
    <location>
        <begin position="9"/>
        <end position="160"/>
    </location>
</feature>
<dbReference type="Pfam" id="PF01872">
    <property type="entry name" value="RibD_C"/>
    <property type="match status" value="1"/>
</dbReference>
<dbReference type="Proteomes" id="UP000177907">
    <property type="component" value="Unassembled WGS sequence"/>
</dbReference>
<dbReference type="STRING" id="1798704.A3J93_04790"/>
<dbReference type="SUPFAM" id="SSF53597">
    <property type="entry name" value="Dihydrofolate reductase-like"/>
    <property type="match status" value="1"/>
</dbReference>
<sequence>MKKQYLLLAAVTIDGKIAKNSGHLSTRWTSDEDKNHLHAILDKSDLVVVGNNTYKTAYRPLRQRNCVVFTRSVKTTAQKNAKCLYLNPSAVDIKKWLAQSPYKKIAILGGTATYNLFLEKKLISDIYLTIEPVIFGTGLGLFDTNLKNFQRFKLLSIKKLNRRGSILLHYTA</sequence>
<evidence type="ECO:0000313" key="3">
    <source>
        <dbReference type="Proteomes" id="UP000177907"/>
    </source>
</evidence>
<name>A0A1F6NWM6_9BACT</name>
<evidence type="ECO:0000259" key="1">
    <source>
        <dbReference type="Pfam" id="PF01872"/>
    </source>
</evidence>
<dbReference type="AlphaFoldDB" id="A0A1F6NWM6"/>
<dbReference type="InterPro" id="IPR024072">
    <property type="entry name" value="DHFR-like_dom_sf"/>
</dbReference>